<comment type="pathway">
    <text evidence="2 11">Protein modification; protein glycosylation.</text>
</comment>
<feature type="domain" description="Phosphatidic acid phosphatase type 2/haloperoxidase" evidence="12">
    <location>
        <begin position="51"/>
        <end position="173"/>
    </location>
</feature>
<dbReference type="GO" id="GO:0008610">
    <property type="term" value="P:lipid biosynthetic process"/>
    <property type="evidence" value="ECO:0007669"/>
    <property type="project" value="TreeGrafter"/>
</dbReference>
<dbReference type="EMBL" id="CH476616">
    <property type="protein sequence ID" value="EEP78698.1"/>
    <property type="molecule type" value="Genomic_DNA"/>
</dbReference>
<feature type="transmembrane region" description="Helical" evidence="11">
    <location>
        <begin position="130"/>
        <end position="152"/>
    </location>
</feature>
<evidence type="ECO:0000256" key="6">
    <source>
        <dbReference type="ARBA" id="ARBA00022824"/>
    </source>
</evidence>
<dbReference type="OMA" id="VYATLIW"/>
<comment type="similarity">
    <text evidence="3 11">Belongs to the dolichyldiphosphatase family.</text>
</comment>
<sequence>MGSPLASLSLTHVHYNPEDPISYLCAFLSLVPQALVVIYVTLVWSSREVEVLLMLAGQMVCEALNFGLKRLIRQERPQQIHGKGYGMPSSHSQFVAFFAFSVTLFLLLRHKPASSSAMPNDSPSTLTQRAALSLLACLGAAAVASSRVYLNYHTPKQVMAGVAAGIIFSIGWYSFGNYLRQSGWIQWFLETKISELLRMRDLLLGEDLAEAGWQRWKLRQRYGMEKKLH</sequence>
<proteinExistence type="inferred from homology"/>
<evidence type="ECO:0000256" key="11">
    <source>
        <dbReference type="RuleBase" id="RU367078"/>
    </source>
</evidence>
<comment type="subcellular location">
    <subcellularLocation>
        <location evidence="1 11">Endoplasmic reticulum membrane</location>
        <topology evidence="1 11">Multi-pass membrane protein</topology>
    </subcellularLocation>
</comment>
<dbReference type="FunCoup" id="C4JR62">
    <property type="interactions" value="307"/>
</dbReference>
<keyword evidence="14" id="KW-1185">Reference proteome</keyword>
<dbReference type="RefSeq" id="XP_002544027.1">
    <property type="nucleotide sequence ID" value="XM_002543981.1"/>
</dbReference>
<keyword evidence="6 11" id="KW-0256">Endoplasmic reticulum</keyword>
<keyword evidence="8 11" id="KW-0472">Membrane</keyword>
<dbReference type="InterPro" id="IPR036938">
    <property type="entry name" value="PAP2/HPO_sf"/>
</dbReference>
<evidence type="ECO:0000313" key="14">
    <source>
        <dbReference type="Proteomes" id="UP000002058"/>
    </source>
</evidence>
<dbReference type="Gene3D" id="1.20.144.10">
    <property type="entry name" value="Phosphatidic acid phosphatase type 2/haloperoxidase"/>
    <property type="match status" value="1"/>
</dbReference>
<reference evidence="14" key="1">
    <citation type="journal article" date="2009" name="Genome Res.">
        <title>Comparative genomic analyses of the human fungal pathogens Coccidioides and their relatives.</title>
        <authorList>
            <person name="Sharpton T.J."/>
            <person name="Stajich J.E."/>
            <person name="Rounsley S.D."/>
            <person name="Gardner M.J."/>
            <person name="Wortman J.R."/>
            <person name="Jordar V.S."/>
            <person name="Maiti R."/>
            <person name="Kodira C.D."/>
            <person name="Neafsey D.E."/>
            <person name="Zeng Q."/>
            <person name="Hung C.-Y."/>
            <person name="McMahan C."/>
            <person name="Muszewska A."/>
            <person name="Grynberg M."/>
            <person name="Mandel M.A."/>
            <person name="Kellner E.M."/>
            <person name="Barker B.M."/>
            <person name="Galgiani J.N."/>
            <person name="Orbach M.J."/>
            <person name="Kirkland T.N."/>
            <person name="Cole G.T."/>
            <person name="Henn M.R."/>
            <person name="Birren B.W."/>
            <person name="Taylor J.W."/>
        </authorList>
    </citation>
    <scope>NUCLEOTIDE SEQUENCE [LARGE SCALE GENOMIC DNA]</scope>
    <source>
        <strain evidence="14">UAMH 1704</strain>
    </source>
</reference>
<dbReference type="eggNOG" id="KOG3146">
    <property type="taxonomic scope" value="Eukaryota"/>
</dbReference>
<dbReference type="GO" id="GO:0047874">
    <property type="term" value="F:dolichyldiphosphatase activity"/>
    <property type="evidence" value="ECO:0007669"/>
    <property type="project" value="UniProtKB-UniRule"/>
</dbReference>
<evidence type="ECO:0000256" key="4">
    <source>
        <dbReference type="ARBA" id="ARBA00022692"/>
    </source>
</evidence>
<feature type="transmembrane region" description="Helical" evidence="11">
    <location>
        <begin position="92"/>
        <end position="109"/>
    </location>
</feature>
<dbReference type="KEGG" id="ure:UREG_03544"/>
<evidence type="ECO:0000259" key="12">
    <source>
        <dbReference type="SMART" id="SM00014"/>
    </source>
</evidence>
<keyword evidence="5 11" id="KW-0378">Hydrolase</keyword>
<dbReference type="SMART" id="SM00014">
    <property type="entry name" value="acidPPc"/>
    <property type="match status" value="1"/>
</dbReference>
<dbReference type="FunFam" id="1.20.144.10:FF:000003">
    <property type="entry name" value="Dolichyldiphosphatase 1"/>
    <property type="match status" value="1"/>
</dbReference>
<evidence type="ECO:0000256" key="3">
    <source>
        <dbReference type="ARBA" id="ARBA00005518"/>
    </source>
</evidence>
<protein>
    <recommendedName>
        <fullName evidence="11">Dolichyldiphosphatase</fullName>
        <ecNumber evidence="11">3.6.1.43</ecNumber>
    </recommendedName>
</protein>
<accession>C4JR62</accession>
<dbReference type="UniPathway" id="UPA00378"/>
<dbReference type="InterPro" id="IPR039667">
    <property type="entry name" value="Dolichyldiphosphatase_PAP2"/>
</dbReference>
<feature type="transmembrane region" description="Helical" evidence="11">
    <location>
        <begin position="158"/>
        <end position="175"/>
    </location>
</feature>
<dbReference type="PANTHER" id="PTHR11247:SF1">
    <property type="entry name" value="DOLICHYLDIPHOSPHATASE 1"/>
    <property type="match status" value="1"/>
</dbReference>
<dbReference type="GO" id="GO:0006487">
    <property type="term" value="P:protein N-linked glycosylation"/>
    <property type="evidence" value="ECO:0007669"/>
    <property type="project" value="UniProtKB-UniRule"/>
</dbReference>
<feature type="transmembrane region" description="Helical" evidence="11">
    <location>
        <begin position="20"/>
        <end position="44"/>
    </location>
</feature>
<dbReference type="AlphaFoldDB" id="C4JR62"/>
<evidence type="ECO:0000256" key="7">
    <source>
        <dbReference type="ARBA" id="ARBA00022989"/>
    </source>
</evidence>
<dbReference type="OrthoDB" id="302705at2759"/>
<dbReference type="HOGENOM" id="CLU_074922_0_0_1"/>
<dbReference type="SUPFAM" id="SSF48317">
    <property type="entry name" value="Acid phosphatase/Vanadium-dependent haloperoxidase"/>
    <property type="match status" value="1"/>
</dbReference>
<evidence type="ECO:0000256" key="5">
    <source>
        <dbReference type="ARBA" id="ARBA00022801"/>
    </source>
</evidence>
<dbReference type="InParanoid" id="C4JR62"/>
<dbReference type="EC" id="3.6.1.43" evidence="11"/>
<keyword evidence="7 11" id="KW-1133">Transmembrane helix</keyword>
<evidence type="ECO:0000313" key="13">
    <source>
        <dbReference type="EMBL" id="EEP78698.1"/>
    </source>
</evidence>
<evidence type="ECO:0000256" key="1">
    <source>
        <dbReference type="ARBA" id="ARBA00004477"/>
    </source>
</evidence>
<dbReference type="Pfam" id="PF01569">
    <property type="entry name" value="PAP2"/>
    <property type="match status" value="1"/>
</dbReference>
<evidence type="ECO:0000256" key="2">
    <source>
        <dbReference type="ARBA" id="ARBA00004922"/>
    </source>
</evidence>
<dbReference type="GeneID" id="8437446"/>
<comment type="function">
    <text evidence="9 11">Required for efficient N-glycosylation. Necessary for maintaining optimal levels of dolichol-linked oligosaccharides. Hydrolyzes dolichyl pyrophosphate at a very high rate and dolichyl monophosphate at a much lower rate. Does not act on phosphatidate.</text>
</comment>
<evidence type="ECO:0000256" key="8">
    <source>
        <dbReference type="ARBA" id="ARBA00023136"/>
    </source>
</evidence>
<gene>
    <name evidence="13" type="ORF">UREG_03544</name>
</gene>
<dbReference type="Proteomes" id="UP000002058">
    <property type="component" value="Unassembled WGS sequence"/>
</dbReference>
<comment type="catalytic activity">
    <reaction evidence="10 11">
        <text>a di-trans,poly-cis-dolichyl diphosphate + H2O = a di-trans,poly-cis-dolichyl phosphate + phosphate + H(+)</text>
        <dbReference type="Rhea" id="RHEA:14385"/>
        <dbReference type="Rhea" id="RHEA-COMP:19498"/>
        <dbReference type="Rhea" id="RHEA-COMP:19506"/>
        <dbReference type="ChEBI" id="CHEBI:15377"/>
        <dbReference type="ChEBI" id="CHEBI:15378"/>
        <dbReference type="ChEBI" id="CHEBI:43474"/>
        <dbReference type="ChEBI" id="CHEBI:57497"/>
        <dbReference type="ChEBI" id="CHEBI:57683"/>
        <dbReference type="EC" id="3.6.1.43"/>
    </reaction>
</comment>
<dbReference type="VEuPathDB" id="FungiDB:UREG_03544"/>
<evidence type="ECO:0000256" key="9">
    <source>
        <dbReference type="ARBA" id="ARBA00024907"/>
    </source>
</evidence>
<dbReference type="CDD" id="cd03382">
    <property type="entry name" value="PAP2_dolichyldiphosphatase"/>
    <property type="match status" value="1"/>
</dbReference>
<name>C4JR62_UNCRE</name>
<organism evidence="13 14">
    <name type="scientific">Uncinocarpus reesii (strain UAMH 1704)</name>
    <dbReference type="NCBI Taxonomy" id="336963"/>
    <lineage>
        <taxon>Eukaryota</taxon>
        <taxon>Fungi</taxon>
        <taxon>Dikarya</taxon>
        <taxon>Ascomycota</taxon>
        <taxon>Pezizomycotina</taxon>
        <taxon>Eurotiomycetes</taxon>
        <taxon>Eurotiomycetidae</taxon>
        <taxon>Onygenales</taxon>
        <taxon>Onygenaceae</taxon>
        <taxon>Uncinocarpus</taxon>
    </lineage>
</organism>
<dbReference type="PANTHER" id="PTHR11247">
    <property type="entry name" value="PALMITOYL-PROTEIN THIOESTERASE/DOLICHYLDIPHOSPHATASE 1"/>
    <property type="match status" value="1"/>
</dbReference>
<dbReference type="GO" id="GO:0005789">
    <property type="term" value="C:endoplasmic reticulum membrane"/>
    <property type="evidence" value="ECO:0007669"/>
    <property type="project" value="UniProtKB-SubCell"/>
</dbReference>
<evidence type="ECO:0000256" key="10">
    <source>
        <dbReference type="ARBA" id="ARBA00047349"/>
    </source>
</evidence>
<keyword evidence="4 11" id="KW-0812">Transmembrane</keyword>
<dbReference type="InterPro" id="IPR000326">
    <property type="entry name" value="PAP2/HPO"/>
</dbReference>
<dbReference type="STRING" id="336963.C4JR62"/>